<dbReference type="InterPro" id="IPR057159">
    <property type="entry name" value="DUF7837"/>
</dbReference>
<reference evidence="2 3" key="1">
    <citation type="journal article" date="2019" name="Int. J. Syst. Evol. Microbiol.">
        <title>The Global Catalogue of Microorganisms (GCM) 10K type strain sequencing project: providing services to taxonomists for standard genome sequencing and annotation.</title>
        <authorList>
            <consortium name="The Broad Institute Genomics Platform"/>
            <consortium name="The Broad Institute Genome Sequencing Center for Infectious Disease"/>
            <person name="Wu L."/>
            <person name="Ma J."/>
        </authorList>
    </citation>
    <scope>NUCLEOTIDE SEQUENCE [LARGE SCALE GENOMIC DNA]</scope>
    <source>
        <strain evidence="2 3">XZYJT29</strain>
    </source>
</reference>
<dbReference type="EMBL" id="JBHTAS010000001">
    <property type="protein sequence ID" value="MFC7139801.1"/>
    <property type="molecule type" value="Genomic_DNA"/>
</dbReference>
<name>A0ABD5XYT5_9EURY</name>
<organism evidence="2 3">
    <name type="scientific">Halosimplex aquaticum</name>
    <dbReference type="NCBI Taxonomy" id="3026162"/>
    <lineage>
        <taxon>Archaea</taxon>
        <taxon>Methanobacteriati</taxon>
        <taxon>Methanobacteriota</taxon>
        <taxon>Stenosarchaea group</taxon>
        <taxon>Halobacteria</taxon>
        <taxon>Halobacteriales</taxon>
        <taxon>Haloarculaceae</taxon>
        <taxon>Halosimplex</taxon>
    </lineage>
</organism>
<gene>
    <name evidence="2" type="ORF">ACFQMA_08110</name>
</gene>
<sequence length="50" mass="5602">MNSDASELGRCPECGERIPETWLLIQYETSDGKTRIWAECPACETVVSPE</sequence>
<comment type="caution">
    <text evidence="2">The sequence shown here is derived from an EMBL/GenBank/DDBJ whole genome shotgun (WGS) entry which is preliminary data.</text>
</comment>
<evidence type="ECO:0000313" key="2">
    <source>
        <dbReference type="EMBL" id="MFC7139801.1"/>
    </source>
</evidence>
<evidence type="ECO:0000259" key="1">
    <source>
        <dbReference type="Pfam" id="PF25207"/>
    </source>
</evidence>
<accession>A0ABD5XYT5</accession>
<proteinExistence type="predicted"/>
<feature type="domain" description="DUF7837" evidence="1">
    <location>
        <begin position="5"/>
        <end position="50"/>
    </location>
</feature>
<keyword evidence="3" id="KW-1185">Reference proteome</keyword>
<evidence type="ECO:0000313" key="3">
    <source>
        <dbReference type="Proteomes" id="UP001596432"/>
    </source>
</evidence>
<protein>
    <recommendedName>
        <fullName evidence="1">DUF7837 domain-containing protein</fullName>
    </recommendedName>
</protein>
<dbReference type="Proteomes" id="UP001596432">
    <property type="component" value="Unassembled WGS sequence"/>
</dbReference>
<dbReference type="AlphaFoldDB" id="A0ABD5XYT5"/>
<dbReference type="Pfam" id="PF25207">
    <property type="entry name" value="DUF7837"/>
    <property type="match status" value="1"/>
</dbReference>
<dbReference type="RefSeq" id="WP_274325372.1">
    <property type="nucleotide sequence ID" value="NZ_CP118158.1"/>
</dbReference>
<dbReference type="GeneID" id="78820065"/>